<proteinExistence type="predicted"/>
<name>A0AAJ8BSW8_ASPNG</name>
<gene>
    <name evidence="1" type="ORF">An11g10500</name>
</gene>
<dbReference type="RefSeq" id="XP_059601680.1">
    <property type="nucleotide sequence ID" value="XM_059750557.1"/>
</dbReference>
<evidence type="ECO:0000313" key="1">
    <source>
        <dbReference type="RefSeq" id="XP_059601680.1"/>
    </source>
</evidence>
<sequence length="72" mass="7874">MTTIDDISSLECLYRQTMRLNPYTASLSLATTSTLTTPYDCIVRSTGELVPAEMVPTERIQATKSLTSSIAN</sequence>
<dbReference type="AlphaFoldDB" id="A0AAJ8BSW8"/>
<accession>A0AAJ8BSW8</accession>
<dbReference type="KEGG" id="ang:An11g10500"/>
<dbReference type="GeneID" id="84592420"/>
<dbReference type="VEuPathDB" id="FungiDB:An11g10500"/>
<organism evidence="1">
    <name type="scientific">Aspergillus niger</name>
    <dbReference type="NCBI Taxonomy" id="5061"/>
    <lineage>
        <taxon>Eukaryota</taxon>
        <taxon>Fungi</taxon>
        <taxon>Dikarya</taxon>
        <taxon>Ascomycota</taxon>
        <taxon>Pezizomycotina</taxon>
        <taxon>Eurotiomycetes</taxon>
        <taxon>Eurotiomycetidae</taxon>
        <taxon>Eurotiales</taxon>
        <taxon>Aspergillaceae</taxon>
        <taxon>Aspergillus</taxon>
        <taxon>Aspergillus subgen. Circumdati</taxon>
    </lineage>
</organism>
<reference evidence="1" key="1">
    <citation type="submission" date="2025-02" db="EMBL/GenBank/DDBJ databases">
        <authorList>
            <consortium name="NCBI Genome Project"/>
        </authorList>
    </citation>
    <scope>NUCLEOTIDE SEQUENCE</scope>
</reference>
<protein>
    <submittedName>
        <fullName evidence="1">Uncharacterized protein</fullName>
    </submittedName>
</protein>
<reference evidence="1" key="2">
    <citation type="submission" date="2025-08" db="UniProtKB">
        <authorList>
            <consortium name="RefSeq"/>
        </authorList>
    </citation>
    <scope>IDENTIFICATION</scope>
</reference>